<dbReference type="SMART" id="SM00710">
    <property type="entry name" value="PbH1"/>
    <property type="match status" value="7"/>
</dbReference>
<dbReference type="InterPro" id="IPR039448">
    <property type="entry name" value="Beta_helix"/>
</dbReference>
<protein>
    <recommendedName>
        <fullName evidence="2">Right handed beta helix domain-containing protein</fullName>
    </recommendedName>
</protein>
<keyword evidence="4" id="KW-1185">Reference proteome</keyword>
<keyword evidence="1" id="KW-0732">Signal</keyword>
<dbReference type="AlphaFoldDB" id="A0A6V8KFI9"/>
<feature type="domain" description="Right handed beta helix" evidence="2">
    <location>
        <begin position="315"/>
        <end position="422"/>
    </location>
</feature>
<reference evidence="3 4" key="1">
    <citation type="submission" date="2020-03" db="EMBL/GenBank/DDBJ databases">
        <title>Whole genome shotgun sequence of Phytohabitans houttuyneae NBRC 108639.</title>
        <authorList>
            <person name="Komaki H."/>
            <person name="Tamura T."/>
        </authorList>
    </citation>
    <scope>NUCLEOTIDE SEQUENCE [LARGE SCALE GENOMIC DNA]</scope>
    <source>
        <strain evidence="3 4">NBRC 108639</strain>
    </source>
</reference>
<dbReference type="Proteomes" id="UP000482800">
    <property type="component" value="Unassembled WGS sequence"/>
</dbReference>
<gene>
    <name evidence="3" type="ORF">Phou_081630</name>
</gene>
<evidence type="ECO:0000259" key="2">
    <source>
        <dbReference type="Pfam" id="PF13229"/>
    </source>
</evidence>
<dbReference type="NCBIfam" id="TIGR03804">
    <property type="entry name" value="para_beta_helix"/>
    <property type="match status" value="1"/>
</dbReference>
<evidence type="ECO:0000256" key="1">
    <source>
        <dbReference type="SAM" id="SignalP"/>
    </source>
</evidence>
<evidence type="ECO:0000313" key="3">
    <source>
        <dbReference type="EMBL" id="GFJ83983.1"/>
    </source>
</evidence>
<feature type="signal peptide" evidence="1">
    <location>
        <begin position="1"/>
        <end position="31"/>
    </location>
</feature>
<feature type="domain" description="Right handed beta helix" evidence="2">
    <location>
        <begin position="224"/>
        <end position="301"/>
    </location>
</feature>
<comment type="caution">
    <text evidence="3">The sequence shown here is derived from an EMBL/GenBank/DDBJ whole genome shotgun (WGS) entry which is preliminary data.</text>
</comment>
<dbReference type="InterPro" id="IPR011050">
    <property type="entry name" value="Pectin_lyase_fold/virulence"/>
</dbReference>
<dbReference type="Gene3D" id="2.160.20.10">
    <property type="entry name" value="Single-stranded right-handed beta-helix, Pectin lyase-like"/>
    <property type="match status" value="1"/>
</dbReference>
<feature type="chain" id="PRO_5028820532" description="Right handed beta helix domain-containing protein" evidence="1">
    <location>
        <begin position="32"/>
        <end position="622"/>
    </location>
</feature>
<dbReference type="RefSeq" id="WP_173067108.1">
    <property type="nucleotide sequence ID" value="NZ_BAABGO010000038.1"/>
</dbReference>
<dbReference type="Pfam" id="PF13229">
    <property type="entry name" value="Beta_helix"/>
    <property type="match status" value="2"/>
</dbReference>
<accession>A0A6V8KFI9</accession>
<reference evidence="3 4" key="2">
    <citation type="submission" date="2020-03" db="EMBL/GenBank/DDBJ databases">
        <authorList>
            <person name="Ichikawa N."/>
            <person name="Kimura A."/>
            <person name="Kitahashi Y."/>
            <person name="Uohara A."/>
        </authorList>
    </citation>
    <scope>NUCLEOTIDE SEQUENCE [LARGE SCALE GENOMIC DNA]</scope>
    <source>
        <strain evidence="3 4">NBRC 108639</strain>
    </source>
</reference>
<name>A0A6V8KFI9_9ACTN</name>
<dbReference type="SUPFAM" id="SSF51126">
    <property type="entry name" value="Pectin lyase-like"/>
    <property type="match status" value="1"/>
</dbReference>
<dbReference type="InterPro" id="IPR022441">
    <property type="entry name" value="Para_beta_helix_rpt-2"/>
</dbReference>
<dbReference type="InterPro" id="IPR012334">
    <property type="entry name" value="Pectin_lyas_fold"/>
</dbReference>
<dbReference type="EMBL" id="BLPF01000003">
    <property type="protein sequence ID" value="GFJ83983.1"/>
    <property type="molecule type" value="Genomic_DNA"/>
</dbReference>
<dbReference type="InterPro" id="IPR006626">
    <property type="entry name" value="PbH1"/>
</dbReference>
<organism evidence="3 4">
    <name type="scientific">Phytohabitans houttuyneae</name>
    <dbReference type="NCBI Taxonomy" id="1076126"/>
    <lineage>
        <taxon>Bacteria</taxon>
        <taxon>Bacillati</taxon>
        <taxon>Actinomycetota</taxon>
        <taxon>Actinomycetes</taxon>
        <taxon>Micromonosporales</taxon>
        <taxon>Micromonosporaceae</taxon>
    </lineage>
</organism>
<proteinExistence type="predicted"/>
<evidence type="ECO:0000313" key="4">
    <source>
        <dbReference type="Proteomes" id="UP000482800"/>
    </source>
</evidence>
<sequence>MTRRTVRTVTVLATCLTTVLAPAGLPAPASAAACTAPVRYAASSNTIYLAAPQVFTPATIKQACPSAPLVQVDAARRVWRLDADLVLQNGSTLRLHGGDVDTFRLRSRSSGAPTEVSQIMANHGTVDLRATTVTSWDDVADRPDTEPAVPAGGSRGRAFIRVLSTLAADGSTPLESRMDIVDSEIAYLGYNAAESYGITYKSRPCARTAPDLCARVKVTGSQVGSHFHHNYMGTYTWGARDVSFLRNRYERNVSYGLDPHDASSNLVIEGNTFAYNGNHGVICSQRCDRLRIVDNDSHDNGRRPWLGAAGDSDVAGQVHGIMIHRGVTNTVISGNRVWNHPNGAGIAIFDSAGNTVTGNEVDDNMVGVRLSVGSAHNTISDNVIRDSGKYGIFLFRGTDLPAYSTSSGRPTGNLFQDNTIQGAGASLVKFTDADGNRVTGAAATGGRAPLQFVNSAGTELDAVRLPAGQAVELTASSVSVTEPAGPIRFTLDAASSAEVTSAAGRVFGTGAGGPSTVVTAAGSRLPLAATATVTPHPVTVLPSSGTAEVTPAGPTAVRVTGPAAGTSVAFTVDGLRPGVAYTVTRDGTALSTVTADDGGVVRFTATAPHAGPHEYAVTIQGF</sequence>
<dbReference type="PROSITE" id="PS51257">
    <property type="entry name" value="PROKAR_LIPOPROTEIN"/>
    <property type="match status" value="1"/>
</dbReference>